<sequence>MSPRKTARARHLEDALEVLIVGKHINSFVGHFLAAKEVIAEPAPENRHDGHARRAMKNELRVAGAENMHCQHRFALCKMETLKVKNSPAAISI</sequence>
<dbReference type="RefSeq" id="WP_057030434.1">
    <property type="nucleotide sequence ID" value="NZ_LJYF01000051.1"/>
</dbReference>
<name>A0A0R3BL19_9BRAD</name>
<organism evidence="1 2">
    <name type="scientific">Bradyrhizobium yuanmingense</name>
    <dbReference type="NCBI Taxonomy" id="108015"/>
    <lineage>
        <taxon>Bacteria</taxon>
        <taxon>Pseudomonadati</taxon>
        <taxon>Pseudomonadota</taxon>
        <taxon>Alphaproteobacteria</taxon>
        <taxon>Hyphomicrobiales</taxon>
        <taxon>Nitrobacteraceae</taxon>
        <taxon>Bradyrhizobium</taxon>
    </lineage>
</organism>
<dbReference type="AlphaFoldDB" id="A0A0R3BL19"/>
<evidence type="ECO:0000313" key="1">
    <source>
        <dbReference type="EMBL" id="KRP85874.1"/>
    </source>
</evidence>
<evidence type="ECO:0000313" key="2">
    <source>
        <dbReference type="Proteomes" id="UP000051380"/>
    </source>
</evidence>
<accession>A0A0R3BL19</accession>
<gene>
    <name evidence="1" type="ORF">AOQ72_04345</name>
</gene>
<comment type="caution">
    <text evidence="1">The sequence shown here is derived from an EMBL/GenBank/DDBJ whole genome shotgun (WGS) entry which is preliminary data.</text>
</comment>
<protein>
    <submittedName>
        <fullName evidence="1">Uncharacterized protein</fullName>
    </submittedName>
</protein>
<reference evidence="1 2" key="1">
    <citation type="submission" date="2015-09" db="EMBL/GenBank/DDBJ databases">
        <title>Draft Genome Sequence of the Strain BR 3267 (Bradyrhizobium yuanmingense) recommended as inoculant for cowpea in Brazil.</title>
        <authorList>
            <person name="Simoes-Araujo J.L."/>
            <person name="Zilli J.E."/>
        </authorList>
    </citation>
    <scope>NUCLEOTIDE SEQUENCE [LARGE SCALE GENOMIC DNA]</scope>
    <source>
        <strain evidence="1 2">BR3267</strain>
    </source>
</reference>
<dbReference type="EMBL" id="LJYF01000051">
    <property type="protein sequence ID" value="KRP85874.1"/>
    <property type="molecule type" value="Genomic_DNA"/>
</dbReference>
<dbReference type="Proteomes" id="UP000051380">
    <property type="component" value="Unassembled WGS sequence"/>
</dbReference>
<proteinExistence type="predicted"/>